<dbReference type="PROSITE" id="PS01124">
    <property type="entry name" value="HTH_ARAC_FAMILY_2"/>
    <property type="match status" value="1"/>
</dbReference>
<dbReference type="PROSITE" id="PS00041">
    <property type="entry name" value="HTH_ARAC_FAMILY_1"/>
    <property type="match status" value="1"/>
</dbReference>
<dbReference type="SUPFAM" id="SSF52172">
    <property type="entry name" value="CheY-like"/>
    <property type="match status" value="1"/>
</dbReference>
<dbReference type="SMART" id="SM00387">
    <property type="entry name" value="HATPase_c"/>
    <property type="match status" value="1"/>
</dbReference>
<reference evidence="12" key="1">
    <citation type="submission" date="2023-07" db="EMBL/GenBank/DDBJ databases">
        <title>Two novel species in the genus Flavivirga.</title>
        <authorList>
            <person name="Kwon K."/>
        </authorList>
    </citation>
    <scope>NUCLEOTIDE SEQUENCE</scope>
    <source>
        <strain evidence="12">KACC 14158</strain>
    </source>
</reference>
<feature type="domain" description="Histidine kinase" evidence="10">
    <location>
        <begin position="829"/>
        <end position="1062"/>
    </location>
</feature>
<dbReference type="PROSITE" id="PS50109">
    <property type="entry name" value="HIS_KIN"/>
    <property type="match status" value="1"/>
</dbReference>
<evidence type="ECO:0000259" key="11">
    <source>
        <dbReference type="PROSITE" id="PS50110"/>
    </source>
</evidence>
<dbReference type="InterPro" id="IPR001789">
    <property type="entry name" value="Sig_transdc_resp-reg_receiver"/>
</dbReference>
<feature type="domain" description="HTH araC/xylS-type" evidence="9">
    <location>
        <begin position="1252"/>
        <end position="1351"/>
    </location>
</feature>
<feature type="compositionally biased region" description="Polar residues" evidence="8">
    <location>
        <begin position="1076"/>
        <end position="1086"/>
    </location>
</feature>
<evidence type="ECO:0000256" key="4">
    <source>
        <dbReference type="ARBA" id="ARBA00023015"/>
    </source>
</evidence>
<dbReference type="InterPro" id="IPR015943">
    <property type="entry name" value="WD40/YVTN_repeat-like_dom_sf"/>
</dbReference>
<evidence type="ECO:0000256" key="6">
    <source>
        <dbReference type="ARBA" id="ARBA00023163"/>
    </source>
</evidence>
<dbReference type="Pfam" id="PF02518">
    <property type="entry name" value="HATPase_c"/>
    <property type="match status" value="1"/>
</dbReference>
<dbReference type="SUPFAM" id="SSF47384">
    <property type="entry name" value="Homodimeric domain of signal transducing histidine kinase"/>
    <property type="match status" value="1"/>
</dbReference>
<dbReference type="SMART" id="SM00342">
    <property type="entry name" value="HTH_ARAC"/>
    <property type="match status" value="1"/>
</dbReference>
<keyword evidence="6" id="KW-0804">Transcription</keyword>
<dbReference type="InterPro" id="IPR004358">
    <property type="entry name" value="Sig_transdc_His_kin-like_C"/>
</dbReference>
<comment type="caution">
    <text evidence="12">The sequence shown here is derived from an EMBL/GenBank/DDBJ whole genome shotgun (WGS) entry which is preliminary data.</text>
</comment>
<dbReference type="InterPro" id="IPR036890">
    <property type="entry name" value="HATPase_C_sf"/>
</dbReference>
<dbReference type="PANTHER" id="PTHR43547">
    <property type="entry name" value="TWO-COMPONENT HISTIDINE KINASE"/>
    <property type="match status" value="1"/>
</dbReference>
<feature type="domain" description="Response regulatory" evidence="11">
    <location>
        <begin position="1105"/>
        <end position="1220"/>
    </location>
</feature>
<dbReference type="InterPro" id="IPR003594">
    <property type="entry name" value="HATPase_dom"/>
</dbReference>
<dbReference type="PRINTS" id="PR00344">
    <property type="entry name" value="BCTRLSENSOR"/>
</dbReference>
<dbReference type="Pfam" id="PF12833">
    <property type="entry name" value="HTH_18"/>
    <property type="match status" value="1"/>
</dbReference>
<dbReference type="Gene3D" id="1.10.287.130">
    <property type="match status" value="1"/>
</dbReference>
<dbReference type="InterPro" id="IPR036097">
    <property type="entry name" value="HisK_dim/P_sf"/>
</dbReference>
<evidence type="ECO:0000256" key="1">
    <source>
        <dbReference type="ARBA" id="ARBA00000085"/>
    </source>
</evidence>
<dbReference type="InterPro" id="IPR011047">
    <property type="entry name" value="Quinoprotein_ADH-like_sf"/>
</dbReference>
<dbReference type="SMART" id="SM00388">
    <property type="entry name" value="HisKA"/>
    <property type="match status" value="1"/>
</dbReference>
<accession>A0ABT8WMB0</accession>
<protein>
    <recommendedName>
        <fullName evidence="2">histidine kinase</fullName>
        <ecNumber evidence="2">2.7.13.3</ecNumber>
    </recommendedName>
</protein>
<dbReference type="Gene3D" id="3.30.565.10">
    <property type="entry name" value="Histidine kinase-like ATPase, C-terminal domain"/>
    <property type="match status" value="1"/>
</dbReference>
<name>A0ABT8WMB0_9FLAO</name>
<dbReference type="Gene3D" id="2.60.40.10">
    <property type="entry name" value="Immunoglobulins"/>
    <property type="match status" value="1"/>
</dbReference>
<gene>
    <name evidence="12" type="ORF">Q4Q40_08820</name>
</gene>
<evidence type="ECO:0000256" key="8">
    <source>
        <dbReference type="SAM" id="MobiDB-lite"/>
    </source>
</evidence>
<dbReference type="SUPFAM" id="SSF50998">
    <property type="entry name" value="Quinoprotein alcohol dehydrogenase-like"/>
    <property type="match status" value="1"/>
</dbReference>
<evidence type="ECO:0000256" key="7">
    <source>
        <dbReference type="PROSITE-ProRule" id="PRU00169"/>
    </source>
</evidence>
<keyword evidence="3 7" id="KW-0597">Phosphoprotein</keyword>
<dbReference type="SUPFAM" id="SSF46689">
    <property type="entry name" value="Homeodomain-like"/>
    <property type="match status" value="1"/>
</dbReference>
<dbReference type="PROSITE" id="PS50110">
    <property type="entry name" value="RESPONSE_REGULATORY"/>
    <property type="match status" value="1"/>
</dbReference>
<dbReference type="Gene3D" id="2.130.10.10">
    <property type="entry name" value="YVTN repeat-like/Quinoprotein amine dehydrogenase"/>
    <property type="match status" value="2"/>
</dbReference>
<feature type="region of interest" description="Disordered" evidence="8">
    <location>
        <begin position="1068"/>
        <end position="1089"/>
    </location>
</feature>
<dbReference type="RefSeq" id="WP_303301417.1">
    <property type="nucleotide sequence ID" value="NZ_BAABDA010000002.1"/>
</dbReference>
<sequence length="1364" mass="156811">MNFWFSYILISLVTSVVFSTNNPDPYISLSKITPDGGVAYSQVTSIVEDNQGLIWFSTNNGLFSYNTVKIKRYSHLQNDSTTVSTNRINTLYKDNQGNMWVATENGLCSYNLKHDNFKRWHIRDQFDNYIGKNITSFFQDDDGAYWFSDEKGIGVINFKTNRAFYKNINSKTNSVYYLNIDENQSIWAFYNDGGIYYLPKGSNTFQYFTKGLKNRIRSVLVENDFIWIGYESRGLYCISTIDGTVINHFEANNSASSIPNNQVRSLLKDSNNRIWVGTYEGIAIIEDFEVKLIIDQQKYSSLPNHSIWSLYQDSHKNVWIGTWMGGLAFHNDCNNSFLHYNQSTSKKSISDNVISSFIETPDKQHILIGIDDGDLNVFNPKTNTFTTKPIIYNRDTIQNIKALAYDKNETLWVGTYGNGVLYQRKNEQTFKRLIPPFTSGFQALDILTTNDGIWVSDYPLGVYFYHFDSKTFTKYLHNPLNINSLSNNNVRHIIEDEKGNIWFATENGLNLLKKDASKFIHFFNQENNPQSISANYIYCLHEDSKGFLWLGTNGQGLDKFDPKTGIAAHFTVKERLPRNEIFSILEDNNHNLWLTTENGLCKFNSQSNTMQSYVSNKGIKNNRFHPIAALRSLNGELYFGGSNGLIRFLPNKINTNPTSPKPTITRIYVNNIEVFPEVNTSSLERFLKLNHTQNSISLQFISNNYINPQNNKFKYRLVGFDNDWIYTDFNGKAHFTNIPPNNYTFEVKAANNDGVWNENPTKISINIIPPIWKRWYAYLLYISLFIYSIYFYRKQVINRQKLKSEISLGKIQRENEEQMYQMKLQFFTNISHEFRTPLTLIQGPVNRLLKTDANNESSNKQLTLIKNNTDRLLRLVNQFLDFRRANSGTLKLNPINTDIVSFCKNIFKSFEEHANHRGFDFSFKSSIPNLKMDFDTDKLDKVLVNILSNAFKNTSNNGAVTLKIQSNTKSIYNSKWSQHTIGENISRDFIEISISDTGNGIPTDKLPLIFERFFQVENNYNKGTGIGLSLSTNYISLHHGQLTVSTKETKGTTIYIYIPQYHAESLRDNSDKSKHLNTSDFTSEASSAMDAKIKNEESDENQDSLILIAEDHPELLDFLGDSLQNHFRIARAKDGKDAYEQVHSLYPDLVVSDIMMPEINGIELCEKIKNDVRTSHIPFILLTALDSIQDKIAGMHSGADAYLDKPFDNDLLIAQINNLLDSRKTLRESFSGIQEGFEDSLEIHDLDKKLLIKAVYIIDKNLSNSEFTVEDLAANLNLSRTHLHRKLKSITNQSATEFIRSIRLKHAIKLMKEGKYIVKEIGYAVGFSSHNYFTKTFKKQYGKSPSEFIKENFENLQTTSLKNE</sequence>
<dbReference type="SMART" id="SM00448">
    <property type="entry name" value="REC"/>
    <property type="match status" value="1"/>
</dbReference>
<dbReference type="Pfam" id="PF00072">
    <property type="entry name" value="Response_reg"/>
    <property type="match status" value="1"/>
</dbReference>
<dbReference type="CDD" id="cd00082">
    <property type="entry name" value="HisKA"/>
    <property type="match status" value="1"/>
</dbReference>
<keyword evidence="5" id="KW-0238">DNA-binding</keyword>
<dbReference type="InterPro" id="IPR003661">
    <property type="entry name" value="HisK_dim/P_dom"/>
</dbReference>
<evidence type="ECO:0000259" key="10">
    <source>
        <dbReference type="PROSITE" id="PS50109"/>
    </source>
</evidence>
<keyword evidence="4" id="KW-0805">Transcription regulation</keyword>
<dbReference type="InterPro" id="IPR018062">
    <property type="entry name" value="HTH_AraC-typ_CS"/>
</dbReference>
<dbReference type="Gene3D" id="3.40.50.2300">
    <property type="match status" value="1"/>
</dbReference>
<evidence type="ECO:0000259" key="9">
    <source>
        <dbReference type="PROSITE" id="PS01124"/>
    </source>
</evidence>
<dbReference type="InterPro" id="IPR005467">
    <property type="entry name" value="His_kinase_dom"/>
</dbReference>
<dbReference type="InterPro" id="IPR011006">
    <property type="entry name" value="CheY-like_superfamily"/>
</dbReference>
<dbReference type="InterPro" id="IPR009057">
    <property type="entry name" value="Homeodomain-like_sf"/>
</dbReference>
<dbReference type="InterPro" id="IPR018060">
    <property type="entry name" value="HTH_AraC"/>
</dbReference>
<dbReference type="Gene3D" id="1.10.10.60">
    <property type="entry name" value="Homeodomain-like"/>
    <property type="match status" value="2"/>
</dbReference>
<comment type="catalytic activity">
    <reaction evidence="1">
        <text>ATP + protein L-histidine = ADP + protein N-phospho-L-histidine.</text>
        <dbReference type="EC" id="2.7.13.3"/>
    </reaction>
</comment>
<dbReference type="Pfam" id="PF07495">
    <property type="entry name" value="Y_Y_Y"/>
    <property type="match status" value="1"/>
</dbReference>
<evidence type="ECO:0000313" key="13">
    <source>
        <dbReference type="Proteomes" id="UP001176806"/>
    </source>
</evidence>
<dbReference type="Proteomes" id="UP001176806">
    <property type="component" value="Unassembled WGS sequence"/>
</dbReference>
<dbReference type="Pfam" id="PF00512">
    <property type="entry name" value="HisKA"/>
    <property type="match status" value="1"/>
</dbReference>
<dbReference type="SUPFAM" id="SSF63829">
    <property type="entry name" value="Calcium-dependent phosphotriesterase"/>
    <property type="match status" value="1"/>
</dbReference>
<organism evidence="12 13">
    <name type="scientific">Flavivirga jejuensis</name>
    <dbReference type="NCBI Taxonomy" id="870487"/>
    <lineage>
        <taxon>Bacteria</taxon>
        <taxon>Pseudomonadati</taxon>
        <taxon>Bacteroidota</taxon>
        <taxon>Flavobacteriia</taxon>
        <taxon>Flavobacteriales</taxon>
        <taxon>Flavobacteriaceae</taxon>
        <taxon>Flavivirga</taxon>
    </lineage>
</organism>
<keyword evidence="13" id="KW-1185">Reference proteome</keyword>
<dbReference type="PANTHER" id="PTHR43547:SF2">
    <property type="entry name" value="HYBRID SIGNAL TRANSDUCTION HISTIDINE KINASE C"/>
    <property type="match status" value="1"/>
</dbReference>
<proteinExistence type="predicted"/>
<dbReference type="InterPro" id="IPR011110">
    <property type="entry name" value="Reg_prop"/>
</dbReference>
<feature type="modified residue" description="4-aspartylphosphate" evidence="7">
    <location>
        <position position="1153"/>
    </location>
</feature>
<dbReference type="EMBL" id="JAUOEL010000002">
    <property type="protein sequence ID" value="MDO5974283.1"/>
    <property type="molecule type" value="Genomic_DNA"/>
</dbReference>
<dbReference type="InterPro" id="IPR013783">
    <property type="entry name" value="Ig-like_fold"/>
</dbReference>
<evidence type="ECO:0000256" key="3">
    <source>
        <dbReference type="ARBA" id="ARBA00022553"/>
    </source>
</evidence>
<dbReference type="InterPro" id="IPR011123">
    <property type="entry name" value="Y_Y_Y"/>
</dbReference>
<dbReference type="SUPFAM" id="SSF55874">
    <property type="entry name" value="ATPase domain of HSP90 chaperone/DNA topoisomerase II/histidine kinase"/>
    <property type="match status" value="1"/>
</dbReference>
<evidence type="ECO:0000313" key="12">
    <source>
        <dbReference type="EMBL" id="MDO5974283.1"/>
    </source>
</evidence>
<dbReference type="EC" id="2.7.13.3" evidence="2"/>
<dbReference type="Pfam" id="PF07494">
    <property type="entry name" value="Reg_prop"/>
    <property type="match status" value="7"/>
</dbReference>
<evidence type="ECO:0000256" key="2">
    <source>
        <dbReference type="ARBA" id="ARBA00012438"/>
    </source>
</evidence>
<evidence type="ECO:0000256" key="5">
    <source>
        <dbReference type="ARBA" id="ARBA00023125"/>
    </source>
</evidence>